<dbReference type="OrthoDB" id="5396at2759"/>
<dbReference type="Pfam" id="PF04199">
    <property type="entry name" value="Cyclase"/>
    <property type="match status" value="1"/>
</dbReference>
<proteinExistence type="inferred from homology"/>
<dbReference type="EMBL" id="KV453841">
    <property type="protein sequence ID" value="ODV92414.1"/>
    <property type="molecule type" value="Genomic_DNA"/>
</dbReference>
<comment type="similarity">
    <text evidence="1">Belongs to the Cyclase 1 superfamily.</text>
</comment>
<sequence>MDFDLKFHELPIKEGLPEGCAWGVFDRDGQKDSKGTLNFVTPEITKAACSTVKLGLSVSLDWKLDAMDKPAFNRMVFHQEIIDRCTPGVHAGFDDVLCINTQSSSQWDGLCHWGHGKAGLFYNGVTREQIKSKNMPLNISMSNWGDNGGLVTRGVLIDYVAYAQKHGIKYSPVDRHEITLDEMKECAYEQGVVFQPGDVLIVRTGFVDWYQYATPEDRTRLVINRGRYAGIIAGKETAAWIWNNKFVAVASDAPTVEAWPPKHRDHNALHFFCISMFGMSLGELWDLRDLAHTCAKLQRYTFLLTSAPLRANVLIASPPNALAIF</sequence>
<evidence type="ECO:0008006" key="4">
    <source>
        <dbReference type="Google" id="ProtNLM"/>
    </source>
</evidence>
<dbReference type="InterPro" id="IPR007325">
    <property type="entry name" value="KFase/CYL"/>
</dbReference>
<dbReference type="Gene3D" id="3.50.30.50">
    <property type="entry name" value="Putative cyclase"/>
    <property type="match status" value="1"/>
</dbReference>
<evidence type="ECO:0000256" key="1">
    <source>
        <dbReference type="ARBA" id="ARBA00007865"/>
    </source>
</evidence>
<keyword evidence="3" id="KW-1185">Reference proteome</keyword>
<protein>
    <recommendedName>
        <fullName evidence="4">Cyclase</fullName>
    </recommendedName>
</protein>
<dbReference type="SUPFAM" id="SSF102198">
    <property type="entry name" value="Putative cyclase"/>
    <property type="match status" value="1"/>
</dbReference>
<evidence type="ECO:0000313" key="2">
    <source>
        <dbReference type="EMBL" id="ODV92414.1"/>
    </source>
</evidence>
<dbReference type="GO" id="GO:0004061">
    <property type="term" value="F:arylformamidase activity"/>
    <property type="evidence" value="ECO:0007669"/>
    <property type="project" value="InterPro"/>
</dbReference>
<evidence type="ECO:0000313" key="3">
    <source>
        <dbReference type="Proteomes" id="UP000095023"/>
    </source>
</evidence>
<dbReference type="InterPro" id="IPR037175">
    <property type="entry name" value="KFase_sf"/>
</dbReference>
<dbReference type="AlphaFoldDB" id="A0A1E4TKY6"/>
<organism evidence="2 3">
    <name type="scientific">Tortispora caseinolytica NRRL Y-17796</name>
    <dbReference type="NCBI Taxonomy" id="767744"/>
    <lineage>
        <taxon>Eukaryota</taxon>
        <taxon>Fungi</taxon>
        <taxon>Dikarya</taxon>
        <taxon>Ascomycota</taxon>
        <taxon>Saccharomycotina</taxon>
        <taxon>Trigonopsidomycetes</taxon>
        <taxon>Trigonopsidales</taxon>
        <taxon>Trigonopsidaceae</taxon>
        <taxon>Tortispora</taxon>
    </lineage>
</organism>
<dbReference type="GO" id="GO:0019441">
    <property type="term" value="P:L-tryptophan catabolic process to kynurenine"/>
    <property type="evidence" value="ECO:0007669"/>
    <property type="project" value="InterPro"/>
</dbReference>
<accession>A0A1E4TKY6</accession>
<dbReference type="Proteomes" id="UP000095023">
    <property type="component" value="Unassembled WGS sequence"/>
</dbReference>
<dbReference type="PANTHER" id="PTHR34861">
    <property type="match status" value="1"/>
</dbReference>
<dbReference type="PANTHER" id="PTHR34861:SF10">
    <property type="entry name" value="CYCLASE"/>
    <property type="match status" value="1"/>
</dbReference>
<name>A0A1E4TKY6_9ASCO</name>
<reference evidence="3" key="1">
    <citation type="submission" date="2016-02" db="EMBL/GenBank/DDBJ databases">
        <title>Comparative genomics of biotechnologically important yeasts.</title>
        <authorList>
            <consortium name="DOE Joint Genome Institute"/>
            <person name="Riley R."/>
            <person name="Haridas S."/>
            <person name="Wolfe K.H."/>
            <person name="Lopes M.R."/>
            <person name="Hittinger C.T."/>
            <person name="Goker M."/>
            <person name="Salamov A."/>
            <person name="Wisecaver J."/>
            <person name="Long T.M."/>
            <person name="Aerts A.L."/>
            <person name="Barry K."/>
            <person name="Choi C."/>
            <person name="Clum A."/>
            <person name="Coughlan A.Y."/>
            <person name="Deshpande S."/>
            <person name="Douglass A.P."/>
            <person name="Hanson S.J."/>
            <person name="Klenk H.-P."/>
            <person name="Labutti K."/>
            <person name="Lapidus A."/>
            <person name="Lindquist E."/>
            <person name="Lipzen A."/>
            <person name="Meier-Kolthoff J.P."/>
            <person name="Ohm R.A."/>
            <person name="Otillar R.P."/>
            <person name="Pangilinan J."/>
            <person name="Peng Y."/>
            <person name="Rokas A."/>
            <person name="Rosa C.A."/>
            <person name="Scheuner C."/>
            <person name="Sibirny A.A."/>
            <person name="Slot J.C."/>
            <person name="Stielow J.B."/>
            <person name="Sun H."/>
            <person name="Kurtzman C.P."/>
            <person name="Blackwell M."/>
            <person name="Jeffries T.W."/>
            <person name="Grigoriev I.V."/>
        </authorList>
    </citation>
    <scope>NUCLEOTIDE SEQUENCE [LARGE SCALE GENOMIC DNA]</scope>
    <source>
        <strain evidence="3">NRRL Y-17796</strain>
    </source>
</reference>
<gene>
    <name evidence="2" type="ORF">CANCADRAFT_30580</name>
</gene>